<organism evidence="3 4">
    <name type="scientific">Clostridium polyendosporum</name>
    <dbReference type="NCBI Taxonomy" id="69208"/>
    <lineage>
        <taxon>Bacteria</taxon>
        <taxon>Bacillati</taxon>
        <taxon>Bacillota</taxon>
        <taxon>Clostridia</taxon>
        <taxon>Eubacteriales</taxon>
        <taxon>Clostridiaceae</taxon>
        <taxon>Clostridium</taxon>
    </lineage>
</organism>
<keyword evidence="4" id="KW-1185">Reference proteome</keyword>
<gene>
    <name evidence="3" type="ORF">CPJCM30710_03530</name>
</gene>
<protein>
    <submittedName>
        <fullName evidence="3">Malate dehydrogenase</fullName>
    </submittedName>
</protein>
<dbReference type="Gene3D" id="3.30.1370.60">
    <property type="entry name" value="Hypothetical oxidoreductase yiak, domain 2"/>
    <property type="match status" value="1"/>
</dbReference>
<name>A0A919RWD0_9CLOT</name>
<sequence>MGYSRYKYEDLKKLCNVAFQRFGFSKVDRETITDVLLLSDLFGIESHGVQRLVRYHKGIKSGMMKVHAEMEIVHETPVSAVIDAHQGMGQVVGKRSMEMAIKKAKNLGMGMVVVRNSNHYGIAGYYARMAAQEGLLGMSMTNSEAIQVPTFGKAAMMGSNPIAIAMPAEPYPFLLDMSTTVVTRGKLEIYNKRAEALPLGWALDSKGADSSDAKDVLYNIQNKLGGGIVPLGGSSEEFGGHKGYGLGVSVELFTAILSGGLTANYTHMNNVGGTCHWFFAVDYGIFGDKKVIEAGMSKYLQELRDSDKAEGQDRIYTHGEKEIEAYNDRLANGILVNENTLEEIRNMCNYLDLSVNDYLKEI</sequence>
<evidence type="ECO:0000256" key="1">
    <source>
        <dbReference type="ARBA" id="ARBA00006056"/>
    </source>
</evidence>
<comment type="similarity">
    <text evidence="1">Belongs to the LDH2/MDH2 oxidoreductase family.</text>
</comment>
<accession>A0A919RWD0</accession>
<comment type="caution">
    <text evidence="3">The sequence shown here is derived from an EMBL/GenBank/DDBJ whole genome shotgun (WGS) entry which is preliminary data.</text>
</comment>
<dbReference type="GO" id="GO:0016491">
    <property type="term" value="F:oxidoreductase activity"/>
    <property type="evidence" value="ECO:0007669"/>
    <property type="project" value="UniProtKB-KW"/>
</dbReference>
<evidence type="ECO:0000256" key="2">
    <source>
        <dbReference type="ARBA" id="ARBA00023002"/>
    </source>
</evidence>
<evidence type="ECO:0000313" key="4">
    <source>
        <dbReference type="Proteomes" id="UP000679179"/>
    </source>
</evidence>
<dbReference type="InterPro" id="IPR036111">
    <property type="entry name" value="Mal/L-sulfo/L-lacto_DH-like_sf"/>
</dbReference>
<proteinExistence type="inferred from homology"/>
<dbReference type="AlphaFoldDB" id="A0A919RWD0"/>
<evidence type="ECO:0000313" key="3">
    <source>
        <dbReference type="EMBL" id="GIM27687.1"/>
    </source>
</evidence>
<dbReference type="Gene3D" id="1.10.1530.10">
    <property type="match status" value="1"/>
</dbReference>
<dbReference type="RefSeq" id="WP_212902444.1">
    <property type="nucleotide sequence ID" value="NZ_BOPZ01000002.1"/>
</dbReference>
<reference evidence="3" key="1">
    <citation type="submission" date="2021-03" db="EMBL/GenBank/DDBJ databases">
        <title>Taxonomic study of Clostridium polyendosporum from meadow-gley soil under rice.</title>
        <authorList>
            <person name="Kobayashi H."/>
            <person name="Tanizawa Y."/>
            <person name="Yagura M."/>
        </authorList>
    </citation>
    <scope>NUCLEOTIDE SEQUENCE</scope>
    <source>
        <strain evidence="3">JCM 30710</strain>
    </source>
</reference>
<dbReference type="Pfam" id="PF02615">
    <property type="entry name" value="Ldh_2"/>
    <property type="match status" value="1"/>
</dbReference>
<dbReference type="PANTHER" id="PTHR11091:SF0">
    <property type="entry name" value="MALATE DEHYDROGENASE"/>
    <property type="match status" value="1"/>
</dbReference>
<dbReference type="SUPFAM" id="SSF89733">
    <property type="entry name" value="L-sulfolactate dehydrogenase-like"/>
    <property type="match status" value="1"/>
</dbReference>
<dbReference type="InterPro" id="IPR003767">
    <property type="entry name" value="Malate/L-lactate_DH-like"/>
</dbReference>
<dbReference type="InterPro" id="IPR043143">
    <property type="entry name" value="Mal/L-sulf/L-lact_DH-like_NADP"/>
</dbReference>
<dbReference type="EMBL" id="BOPZ01000002">
    <property type="protein sequence ID" value="GIM27687.1"/>
    <property type="molecule type" value="Genomic_DNA"/>
</dbReference>
<dbReference type="InterPro" id="IPR043144">
    <property type="entry name" value="Mal/L-sulf/L-lact_DH-like_ah"/>
</dbReference>
<dbReference type="Proteomes" id="UP000679179">
    <property type="component" value="Unassembled WGS sequence"/>
</dbReference>
<dbReference type="PANTHER" id="PTHR11091">
    <property type="entry name" value="OXIDOREDUCTASE-RELATED"/>
    <property type="match status" value="1"/>
</dbReference>
<keyword evidence="2" id="KW-0560">Oxidoreductase</keyword>